<comment type="caution">
    <text evidence="2">The sequence shown here is derived from an EMBL/GenBank/DDBJ whole genome shotgun (WGS) entry which is preliminary data.</text>
</comment>
<dbReference type="GO" id="GO:0016874">
    <property type="term" value="F:ligase activity"/>
    <property type="evidence" value="ECO:0007669"/>
    <property type="project" value="UniProtKB-KW"/>
</dbReference>
<feature type="domain" description="BPL/LPL catalytic" evidence="1">
    <location>
        <begin position="128"/>
        <end position="321"/>
    </location>
</feature>
<dbReference type="CDD" id="cd16443">
    <property type="entry name" value="LplA"/>
    <property type="match status" value="1"/>
</dbReference>
<keyword evidence="3" id="KW-1185">Reference proteome</keyword>
<dbReference type="PANTHER" id="PTHR43679:SF2">
    <property type="entry name" value="OCTANOYL-[GCVH]:PROTEIN N-OCTANOYLTRANSFERASE"/>
    <property type="match status" value="1"/>
</dbReference>
<keyword evidence="2" id="KW-0436">Ligase</keyword>
<accession>A0A4S8F8U4</accession>
<sequence length="350" mass="38380">MHGEYKVPGGKLVVVDVDVQEGLLRNVQVAGDFFLEPEEALDAISQALEGQSAAADTVQLAQAIRTALPEGAMLFGFSPEAVAIAVRRALGVAKTWRDYEWQILHEPATSPAMHTALDEVLSLEVAAGRRPPTLRFWEWESPAVILGVFQSVRNEVDMAQAHAHGVTVVRRITGGGAMFVEPGSAITYSIYAPMELVSELTIADSYAFLDDWVLHALKSLGIDAFYKPLNDIASPQGKIGGAAQKRFTQGATVLHHVTMSYDMDAQKMTQILRIGREKLSDKGTTSAVKRVDPLRSQTGLLREQVIERMRDTFVQMYGGTTGVITPEEYAAAQELARTKFLSQEWLNKLP</sequence>
<dbReference type="AlphaFoldDB" id="A0A4S8F8U4"/>
<evidence type="ECO:0000259" key="1">
    <source>
        <dbReference type="PROSITE" id="PS51733"/>
    </source>
</evidence>
<evidence type="ECO:0000313" key="2">
    <source>
        <dbReference type="EMBL" id="THU03677.1"/>
    </source>
</evidence>
<name>A0A4S8F8U4_9BURK</name>
<evidence type="ECO:0000313" key="3">
    <source>
        <dbReference type="Proteomes" id="UP000308917"/>
    </source>
</evidence>
<dbReference type="PANTHER" id="PTHR43679">
    <property type="entry name" value="OCTANOYLTRANSFERASE LIPM-RELATED"/>
    <property type="match status" value="1"/>
</dbReference>
<dbReference type="InterPro" id="IPR050664">
    <property type="entry name" value="Octanoyltrans_LipM/LipL"/>
</dbReference>
<dbReference type="Pfam" id="PF21948">
    <property type="entry name" value="LplA-B_cat"/>
    <property type="match status" value="1"/>
</dbReference>
<reference evidence="2 3" key="1">
    <citation type="journal article" date="2015" name="Antonie Van Leeuwenhoek">
        <title>Lampropedia puyangensis sp. nov., isolated from symptomatic bark of Populus ? euramericana canker and emended description of Lampropedia hyalina (Ehrenberg 1832) Lee et al. 2004.</title>
        <authorList>
            <person name="Li Y."/>
            <person name="Wang T."/>
            <person name="Piao C.G."/>
            <person name="Wang L.F."/>
            <person name="Tian G.Z."/>
            <person name="Zhu T.H."/>
            <person name="Guo M.W."/>
        </authorList>
    </citation>
    <scope>NUCLEOTIDE SEQUENCE [LARGE SCALE GENOMIC DNA]</scope>
    <source>
        <strain evidence="2 3">2-bin</strain>
    </source>
</reference>
<dbReference type="PROSITE" id="PS51733">
    <property type="entry name" value="BPL_LPL_CATALYTIC"/>
    <property type="match status" value="1"/>
</dbReference>
<dbReference type="SUPFAM" id="SSF55681">
    <property type="entry name" value="Class II aaRS and biotin synthetases"/>
    <property type="match status" value="1"/>
</dbReference>
<dbReference type="EMBL" id="STFG01000004">
    <property type="protein sequence ID" value="THU03677.1"/>
    <property type="molecule type" value="Genomic_DNA"/>
</dbReference>
<dbReference type="InterPro" id="IPR004143">
    <property type="entry name" value="BPL_LPL_catalytic"/>
</dbReference>
<protein>
    <submittedName>
        <fullName evidence="2">Lipoate--protein ligase family protein</fullName>
    </submittedName>
</protein>
<dbReference type="Gene3D" id="3.30.930.10">
    <property type="entry name" value="Bira Bifunctional Protein, Domain 2"/>
    <property type="match status" value="1"/>
</dbReference>
<organism evidence="2 3">
    <name type="scientific">Lampropedia puyangensis</name>
    <dbReference type="NCBI Taxonomy" id="1330072"/>
    <lineage>
        <taxon>Bacteria</taxon>
        <taxon>Pseudomonadati</taxon>
        <taxon>Pseudomonadota</taxon>
        <taxon>Betaproteobacteria</taxon>
        <taxon>Burkholderiales</taxon>
        <taxon>Comamonadaceae</taxon>
        <taxon>Lampropedia</taxon>
    </lineage>
</organism>
<dbReference type="Gene3D" id="3.30.390.50">
    <property type="entry name" value="CO dehydrogenase flavoprotein, C-terminal domain"/>
    <property type="match status" value="1"/>
</dbReference>
<gene>
    <name evidence="2" type="ORF">E9531_05675</name>
</gene>
<dbReference type="InterPro" id="IPR045864">
    <property type="entry name" value="aa-tRNA-synth_II/BPL/LPL"/>
</dbReference>
<proteinExistence type="predicted"/>
<dbReference type="OrthoDB" id="9787898at2"/>
<dbReference type="Proteomes" id="UP000308917">
    <property type="component" value="Unassembled WGS sequence"/>
</dbReference>